<dbReference type="InterPro" id="IPR050126">
    <property type="entry name" value="Ap4A_hydrolase"/>
</dbReference>
<sequence>MRLALLTDIHGNREAFDACHAEARRLGAENFAYLGDLVGYGAEPAYVVDRVAEDFSRGGFGVMGNHDLAVVEPKARRMYDEARRAVEFAARQLDAAQRGFLAALPFTATRAGVSGSVLFVHAEASFPQRFRYVQSAEDATLSMDATTAHVTFCGHVHRPMLYHRSGDAPAISFAPTETPTPLARSRRWLATLGSVGQPRDGDPRAAFALYDLDRAILTFHRVDYDVEAAARKIVRAGLSEFFAERLFAGR</sequence>
<dbReference type="CDD" id="cd00838">
    <property type="entry name" value="MPP_superfamily"/>
    <property type="match status" value="1"/>
</dbReference>
<dbReference type="PANTHER" id="PTHR42850">
    <property type="entry name" value="METALLOPHOSPHOESTERASE"/>
    <property type="match status" value="1"/>
</dbReference>
<comment type="caution">
    <text evidence="3">The sequence shown here is derived from an EMBL/GenBank/DDBJ whole genome shotgun (WGS) entry which is preliminary data.</text>
</comment>
<dbReference type="SUPFAM" id="SSF56300">
    <property type="entry name" value="Metallo-dependent phosphatases"/>
    <property type="match status" value="1"/>
</dbReference>
<dbReference type="EMBL" id="NHSJ01000073">
    <property type="protein sequence ID" value="PPQ30756.1"/>
    <property type="molecule type" value="Genomic_DNA"/>
</dbReference>
<dbReference type="AlphaFoldDB" id="A0A2S6N821"/>
<dbReference type="InterPro" id="IPR024654">
    <property type="entry name" value="Calcineurin-like_PHP_lpxH"/>
</dbReference>
<evidence type="ECO:0000256" key="1">
    <source>
        <dbReference type="ARBA" id="ARBA00008950"/>
    </source>
</evidence>
<dbReference type="RefSeq" id="WP_104508065.1">
    <property type="nucleotide sequence ID" value="NZ_JACIGC010000004.1"/>
</dbReference>
<accession>A0A2S6N821</accession>
<dbReference type="InterPro" id="IPR029052">
    <property type="entry name" value="Metallo-depent_PP-like"/>
</dbReference>
<comment type="similarity">
    <text evidence="1">Belongs to the metallophosphoesterase superfamily. YfcE family.</text>
</comment>
<name>A0A2S6N821_9HYPH</name>
<proteinExistence type="inferred from homology"/>
<evidence type="ECO:0000313" key="3">
    <source>
        <dbReference type="EMBL" id="PPQ30756.1"/>
    </source>
</evidence>
<feature type="domain" description="Calcineurin-like phosphoesterase" evidence="2">
    <location>
        <begin position="1"/>
        <end position="213"/>
    </location>
</feature>
<organism evidence="3 4">
    <name type="scientific">Rhodoblastus sphagnicola</name>
    <dbReference type="NCBI Taxonomy" id="333368"/>
    <lineage>
        <taxon>Bacteria</taxon>
        <taxon>Pseudomonadati</taxon>
        <taxon>Pseudomonadota</taxon>
        <taxon>Alphaproteobacteria</taxon>
        <taxon>Hyphomicrobiales</taxon>
        <taxon>Rhodoblastaceae</taxon>
        <taxon>Rhodoblastus</taxon>
    </lineage>
</organism>
<keyword evidence="4" id="KW-1185">Reference proteome</keyword>
<dbReference type="Proteomes" id="UP000239089">
    <property type="component" value="Unassembled WGS sequence"/>
</dbReference>
<dbReference type="InterPro" id="IPR011152">
    <property type="entry name" value="Pesterase_MJ0912"/>
</dbReference>
<evidence type="ECO:0000259" key="2">
    <source>
        <dbReference type="Pfam" id="PF12850"/>
    </source>
</evidence>
<protein>
    <recommendedName>
        <fullName evidence="2">Calcineurin-like phosphoesterase domain-containing protein</fullName>
    </recommendedName>
</protein>
<dbReference type="GO" id="GO:0016791">
    <property type="term" value="F:phosphatase activity"/>
    <property type="evidence" value="ECO:0007669"/>
    <property type="project" value="TreeGrafter"/>
</dbReference>
<evidence type="ECO:0000313" key="4">
    <source>
        <dbReference type="Proteomes" id="UP000239089"/>
    </source>
</evidence>
<reference evidence="3 4" key="1">
    <citation type="journal article" date="2018" name="Arch. Microbiol.">
        <title>New insights into the metabolic potential of the phototrophic purple bacterium Rhodopila globiformis DSM 161(T) from its draft genome sequence and evidence for a vanadium-dependent nitrogenase.</title>
        <authorList>
            <person name="Imhoff J.F."/>
            <person name="Rahn T."/>
            <person name="Kunzel S."/>
            <person name="Neulinger S.C."/>
        </authorList>
    </citation>
    <scope>NUCLEOTIDE SEQUENCE [LARGE SCALE GENOMIC DNA]</scope>
    <source>
        <strain evidence="3 4">DSM 16996</strain>
    </source>
</reference>
<dbReference type="Pfam" id="PF12850">
    <property type="entry name" value="Metallophos_2"/>
    <property type="match status" value="1"/>
</dbReference>
<dbReference type="OrthoDB" id="9813918at2"/>
<dbReference type="Gene3D" id="3.60.21.10">
    <property type="match status" value="1"/>
</dbReference>
<dbReference type="PIRSF" id="PIRSF000883">
    <property type="entry name" value="Pesterase_MJ0912"/>
    <property type="match status" value="1"/>
</dbReference>
<dbReference type="GO" id="GO:0005737">
    <property type="term" value="C:cytoplasm"/>
    <property type="evidence" value="ECO:0007669"/>
    <property type="project" value="TreeGrafter"/>
</dbReference>
<gene>
    <name evidence="3" type="ORF">CCR94_11900</name>
</gene>
<dbReference type="PANTHER" id="PTHR42850:SF2">
    <property type="entry name" value="BLL5683 PROTEIN"/>
    <property type="match status" value="1"/>
</dbReference>